<evidence type="ECO:0008006" key="4">
    <source>
        <dbReference type="Google" id="ProtNLM"/>
    </source>
</evidence>
<accession>A0AAI9N1V2</accession>
<comment type="caution">
    <text evidence="2">The sequence shown here is derived from an EMBL/GenBank/DDBJ whole genome shotgun (WGS) entry which is preliminary data.</text>
</comment>
<dbReference type="EMBL" id="AEEC02000042">
    <property type="protein sequence ID" value="EOA02662.1"/>
    <property type="molecule type" value="Genomic_DNA"/>
</dbReference>
<dbReference type="RefSeq" id="WP_006465065.1">
    <property type="nucleotide sequence ID" value="NZ_AEEC02000042.1"/>
</dbReference>
<organism evidence="2 3">
    <name type="scientific">Herbaspirillum frisingense GSF30</name>
    <dbReference type="NCBI Taxonomy" id="864073"/>
    <lineage>
        <taxon>Bacteria</taxon>
        <taxon>Pseudomonadati</taxon>
        <taxon>Pseudomonadota</taxon>
        <taxon>Betaproteobacteria</taxon>
        <taxon>Burkholderiales</taxon>
        <taxon>Oxalobacteraceae</taxon>
        <taxon>Herbaspirillum</taxon>
    </lineage>
</organism>
<sequence>MDINKITAISAIVFGLAGMAAPFAQAQTQDTQGSVAYMNGGIGAGEQSKLREAAKDYNLRLLFSEAKDGAYVSNVKLSVNDSQGKTVFSLPGAGPMTNLKLPAGHYEVKADYNGVTKTSKVEVGQKPTSLSFNWAHQDN</sequence>
<keyword evidence="1" id="KW-0732">Signal</keyword>
<name>A0AAI9N1V2_9BURK</name>
<dbReference type="AlphaFoldDB" id="A0AAI9N1V2"/>
<proteinExistence type="predicted"/>
<feature type="chain" id="PRO_5042552670" description="Carboxypeptidase regulatory-like domain-containing protein" evidence="1">
    <location>
        <begin position="27"/>
        <end position="139"/>
    </location>
</feature>
<evidence type="ECO:0000256" key="1">
    <source>
        <dbReference type="SAM" id="SignalP"/>
    </source>
</evidence>
<protein>
    <recommendedName>
        <fullName evidence="4">Carboxypeptidase regulatory-like domain-containing protein</fullName>
    </recommendedName>
</protein>
<gene>
    <name evidence="2" type="ORF">HFRIS_021326</name>
</gene>
<evidence type="ECO:0000313" key="2">
    <source>
        <dbReference type="EMBL" id="EOA02662.1"/>
    </source>
</evidence>
<reference evidence="2 3" key="1">
    <citation type="journal article" date="2013" name="Front. Microbiol.">
        <title>The genome of the endophytic bacterium H. frisingense GSF30(T) identifies diverse strategies in the Herbaspirillum genus to interact with plants.</title>
        <authorList>
            <person name="Straub D."/>
            <person name="Rothballer M."/>
            <person name="Hartmann A."/>
            <person name="Ludewig U."/>
        </authorList>
    </citation>
    <scope>NUCLEOTIDE SEQUENCE [LARGE SCALE GENOMIC DNA]</scope>
    <source>
        <strain evidence="2 3">GSF30</strain>
    </source>
</reference>
<evidence type="ECO:0000313" key="3">
    <source>
        <dbReference type="Proteomes" id="UP000006772"/>
    </source>
</evidence>
<feature type="signal peptide" evidence="1">
    <location>
        <begin position="1"/>
        <end position="26"/>
    </location>
</feature>
<dbReference type="Proteomes" id="UP000006772">
    <property type="component" value="Unassembled WGS sequence"/>
</dbReference>